<dbReference type="Proteomes" id="UP001142175">
    <property type="component" value="Unassembled WGS sequence"/>
</dbReference>
<gene>
    <name evidence="1" type="ORF">NU887_11490</name>
</gene>
<protein>
    <submittedName>
        <fullName evidence="1">DUF6503 family protein</fullName>
    </submittedName>
</protein>
<organism evidence="1 2">
    <name type="scientific">Aquiflexum gelatinilyticum</name>
    <dbReference type="NCBI Taxonomy" id="2961943"/>
    <lineage>
        <taxon>Bacteria</taxon>
        <taxon>Pseudomonadati</taxon>
        <taxon>Bacteroidota</taxon>
        <taxon>Cytophagia</taxon>
        <taxon>Cytophagales</taxon>
        <taxon>Cyclobacteriaceae</taxon>
        <taxon>Aquiflexum</taxon>
    </lineage>
</organism>
<dbReference type="InterPro" id="IPR045444">
    <property type="entry name" value="DUF6503"/>
</dbReference>
<accession>A0A9X2P8F1</accession>
<sequence>MKNFQHLSLSVVFILVFCFGSCDSKLTGSKLIQKSIEYHDPKGQWQELNRVFYFADSRPGKPSRQYTVQIDLPGNYFKYINSGENLVYEVDGENCIGSEQGSKECERALMLRNYYGYLWGLPMKLMDKGTEIDYEYKLEDFNGIEAFVVRVPYEKDIWYFYLNPENYSMMAYKFYQNEENNIGEIIYLKEEVIVGEMKIPAERSWYRTENDEFLGTDFLLKTEDPIVENPD</sequence>
<dbReference type="RefSeq" id="WP_258423521.1">
    <property type="nucleotide sequence ID" value="NZ_JANSUY010000008.1"/>
</dbReference>
<keyword evidence="2" id="KW-1185">Reference proteome</keyword>
<dbReference type="Pfam" id="PF20113">
    <property type="entry name" value="DUF6503"/>
    <property type="match status" value="1"/>
</dbReference>
<reference evidence="1" key="1">
    <citation type="submission" date="2022-08" db="EMBL/GenBank/DDBJ databases">
        <authorList>
            <person name="Zhang D."/>
        </authorList>
    </citation>
    <scope>NUCLEOTIDE SEQUENCE</scope>
    <source>
        <strain evidence="1">XJ19-11</strain>
    </source>
</reference>
<proteinExistence type="predicted"/>
<evidence type="ECO:0000313" key="2">
    <source>
        <dbReference type="Proteomes" id="UP001142175"/>
    </source>
</evidence>
<dbReference type="EMBL" id="JANSUY010000008">
    <property type="protein sequence ID" value="MCR9015660.1"/>
    <property type="molecule type" value="Genomic_DNA"/>
</dbReference>
<evidence type="ECO:0000313" key="1">
    <source>
        <dbReference type="EMBL" id="MCR9015660.1"/>
    </source>
</evidence>
<comment type="caution">
    <text evidence="1">The sequence shown here is derived from an EMBL/GenBank/DDBJ whole genome shotgun (WGS) entry which is preliminary data.</text>
</comment>
<name>A0A9X2P8F1_9BACT</name>
<dbReference type="AlphaFoldDB" id="A0A9X2P8F1"/>